<dbReference type="eggNOG" id="COG2006">
    <property type="taxonomic scope" value="Bacteria"/>
</dbReference>
<feature type="domain" description="DUF362" evidence="1">
    <location>
        <begin position="65"/>
        <end position="257"/>
    </location>
</feature>
<sequence>MLQPHVLRKIEVSGTSMPRKRAGEDKENLQVFRIQVFEDVGDVYKKLDLVWENATAGQITPDHRVLIKINLNTGDPYPASTCPVMLSALIDFLRSKGIHDIWVGDCSSISALPTRKVAEQTKVLAALRGKARIVCFDEEAWVRVPIQGIYLKHVTLPQIALDADRIISLANLKTHRHSDYSFGLKLSVGFMHPLERYPLHHDHLSEKIAEISLALQPDLTIIDGRTAFITGGPEQGRTEKAGIVIVGGNPLAVDFEAYRTMYSLKRKYACLEGFVEDPFETAQLGHGRDIGLVGLSWQNYECVEL</sequence>
<dbReference type="InterPro" id="IPR007160">
    <property type="entry name" value="DUF362"/>
</dbReference>
<evidence type="ECO:0000313" key="3">
    <source>
        <dbReference type="Proteomes" id="UP000002217"/>
    </source>
</evidence>
<dbReference type="AlphaFoldDB" id="C8VW98"/>
<dbReference type="STRING" id="485916.Dtox_1591"/>
<evidence type="ECO:0000313" key="2">
    <source>
        <dbReference type="EMBL" id="ACV62450.1"/>
    </source>
</evidence>
<dbReference type="Proteomes" id="UP000002217">
    <property type="component" value="Chromosome"/>
</dbReference>
<keyword evidence="3" id="KW-1185">Reference proteome</keyword>
<proteinExistence type="predicted"/>
<dbReference type="Pfam" id="PF04015">
    <property type="entry name" value="DUF362"/>
    <property type="match status" value="1"/>
</dbReference>
<dbReference type="EMBL" id="CP001720">
    <property type="protein sequence ID" value="ACV62450.1"/>
    <property type="molecule type" value="Genomic_DNA"/>
</dbReference>
<dbReference type="HOGENOM" id="CLU_911287_0_0_9"/>
<evidence type="ECO:0000259" key="1">
    <source>
        <dbReference type="Pfam" id="PF04015"/>
    </source>
</evidence>
<reference evidence="2 3" key="1">
    <citation type="journal article" date="2009" name="Stand. Genomic Sci.">
        <title>Complete genome sequence of Desulfotomaculum acetoxidans type strain (5575).</title>
        <authorList>
            <person name="Spring S."/>
            <person name="Lapidus A."/>
            <person name="Schroder M."/>
            <person name="Gleim D."/>
            <person name="Sims D."/>
            <person name="Meincke L."/>
            <person name="Glavina Del Rio T."/>
            <person name="Tice H."/>
            <person name="Copeland A."/>
            <person name="Cheng J.F."/>
            <person name="Lucas S."/>
            <person name="Chen F."/>
            <person name="Nolan M."/>
            <person name="Bruce D."/>
            <person name="Goodwin L."/>
            <person name="Pitluck S."/>
            <person name="Ivanova N."/>
            <person name="Mavromatis K."/>
            <person name="Mikhailova N."/>
            <person name="Pati A."/>
            <person name="Chen A."/>
            <person name="Palaniappan K."/>
            <person name="Land M."/>
            <person name="Hauser L."/>
            <person name="Chang Y.J."/>
            <person name="Jeffries C.D."/>
            <person name="Chain P."/>
            <person name="Saunders E."/>
            <person name="Brettin T."/>
            <person name="Detter J.C."/>
            <person name="Goker M."/>
            <person name="Bristow J."/>
            <person name="Eisen J.A."/>
            <person name="Markowitz V."/>
            <person name="Hugenholtz P."/>
            <person name="Kyrpides N.C."/>
            <person name="Klenk H.P."/>
            <person name="Han C."/>
        </authorList>
    </citation>
    <scope>NUCLEOTIDE SEQUENCE [LARGE SCALE GENOMIC DNA]</scope>
    <source>
        <strain evidence="3">ATCC 49208 / DSM 771 / VKM B-1644</strain>
    </source>
</reference>
<organism evidence="2 3">
    <name type="scientific">Desulfofarcimen acetoxidans (strain ATCC 49208 / DSM 771 / KCTC 5769 / VKM B-1644 / 5575)</name>
    <name type="common">Desulfotomaculum acetoxidans</name>
    <dbReference type="NCBI Taxonomy" id="485916"/>
    <lineage>
        <taxon>Bacteria</taxon>
        <taxon>Bacillati</taxon>
        <taxon>Bacillota</taxon>
        <taxon>Clostridia</taxon>
        <taxon>Eubacteriales</taxon>
        <taxon>Peptococcaceae</taxon>
        <taxon>Desulfofarcimen</taxon>
    </lineage>
</organism>
<accession>C8VW98</accession>
<protein>
    <recommendedName>
        <fullName evidence="1">DUF362 domain-containing protein</fullName>
    </recommendedName>
</protein>
<dbReference type="KEGG" id="dae:Dtox_1591"/>
<gene>
    <name evidence="2" type="ordered locus">Dtox_1591</name>
</gene>
<name>C8VW98_DESAS</name>